<dbReference type="SUPFAM" id="SSF49785">
    <property type="entry name" value="Galactose-binding domain-like"/>
    <property type="match status" value="1"/>
</dbReference>
<evidence type="ECO:0000256" key="6">
    <source>
        <dbReference type="ARBA" id="ARBA00022837"/>
    </source>
</evidence>
<dbReference type="Pfam" id="PF00082">
    <property type="entry name" value="Peptidase_S8"/>
    <property type="match status" value="1"/>
</dbReference>
<name>A0A5B2TBQ4_9PROT</name>
<dbReference type="Proteomes" id="UP000322110">
    <property type="component" value="Unassembled WGS sequence"/>
</dbReference>
<feature type="active site" description="Charge relay system" evidence="7 8">
    <location>
        <position position="90"/>
    </location>
</feature>
<dbReference type="Gene3D" id="2.60.120.260">
    <property type="entry name" value="Galactose-binding domain-like"/>
    <property type="match status" value="1"/>
</dbReference>
<dbReference type="SUPFAM" id="SSF52743">
    <property type="entry name" value="Subtilisin-like"/>
    <property type="match status" value="1"/>
</dbReference>
<evidence type="ECO:0000256" key="8">
    <source>
        <dbReference type="PROSITE-ProRule" id="PRU01240"/>
    </source>
</evidence>
<dbReference type="InterPro" id="IPR002884">
    <property type="entry name" value="P_dom"/>
</dbReference>
<dbReference type="InterPro" id="IPR015500">
    <property type="entry name" value="Peptidase_S8_subtilisin-rel"/>
</dbReference>
<evidence type="ECO:0000256" key="5">
    <source>
        <dbReference type="ARBA" id="ARBA00022825"/>
    </source>
</evidence>
<dbReference type="InterPro" id="IPR011049">
    <property type="entry name" value="Serralysin-like_metalloprot_C"/>
</dbReference>
<dbReference type="RefSeq" id="WP_149814065.1">
    <property type="nucleotide sequence ID" value="NZ_VUKA01000024.1"/>
</dbReference>
<dbReference type="GO" id="GO:0012505">
    <property type="term" value="C:endomembrane system"/>
    <property type="evidence" value="ECO:0007669"/>
    <property type="project" value="UniProtKB-ARBA"/>
</dbReference>
<evidence type="ECO:0000256" key="3">
    <source>
        <dbReference type="ARBA" id="ARBA00022729"/>
    </source>
</evidence>
<evidence type="ECO:0000313" key="11">
    <source>
        <dbReference type="Proteomes" id="UP000322110"/>
    </source>
</evidence>
<dbReference type="PROSITE" id="PS51829">
    <property type="entry name" value="P_HOMO_B"/>
    <property type="match status" value="1"/>
</dbReference>
<comment type="similarity">
    <text evidence="1">Belongs to the peptidase S8 family. Furin subfamily.</text>
</comment>
<reference evidence="10 11" key="1">
    <citation type="journal article" date="2015" name="Int. J. Syst. Evol. Microbiol.">
        <title>Roseomonas oryzae sp. nov., isolated from paddy rhizosphere soil.</title>
        <authorList>
            <person name="Ramaprasad E.V."/>
            <person name="Sasikala Ch."/>
            <person name="Ramana Ch.V."/>
        </authorList>
    </citation>
    <scope>NUCLEOTIDE SEQUENCE [LARGE SCALE GENOMIC DNA]</scope>
    <source>
        <strain evidence="10 11">KCTC 42542</strain>
    </source>
</reference>
<dbReference type="PANTHER" id="PTHR42884">
    <property type="entry name" value="PROPROTEIN CONVERTASE SUBTILISIN/KEXIN-RELATED"/>
    <property type="match status" value="1"/>
</dbReference>
<dbReference type="SUPFAM" id="SSF51120">
    <property type="entry name" value="beta-Roll"/>
    <property type="match status" value="1"/>
</dbReference>
<dbReference type="PROSITE" id="PS51892">
    <property type="entry name" value="SUBTILASE"/>
    <property type="match status" value="1"/>
</dbReference>
<comment type="caution">
    <text evidence="10">The sequence shown here is derived from an EMBL/GenBank/DDBJ whole genome shotgun (WGS) entry which is preliminary data.</text>
</comment>
<accession>A0A5B2TBQ4</accession>
<dbReference type="PROSITE" id="PS00138">
    <property type="entry name" value="SUBTILASE_SER"/>
    <property type="match status" value="1"/>
</dbReference>
<gene>
    <name evidence="10" type="ORF">F0Q34_19815</name>
</gene>
<dbReference type="InterPro" id="IPR023827">
    <property type="entry name" value="Peptidase_S8_Asp-AS"/>
</dbReference>
<feature type="domain" description="P/Homo B" evidence="9">
    <location>
        <begin position="367"/>
        <end position="498"/>
    </location>
</feature>
<dbReference type="InterPro" id="IPR034182">
    <property type="entry name" value="Kexin/furin"/>
</dbReference>
<feature type="active site" description="Charge relay system" evidence="7 8">
    <location>
        <position position="281"/>
    </location>
</feature>
<keyword evidence="11" id="KW-1185">Reference proteome</keyword>
<keyword evidence="5 8" id="KW-0720">Serine protease</keyword>
<evidence type="ECO:0000256" key="1">
    <source>
        <dbReference type="ARBA" id="ARBA00005325"/>
    </source>
</evidence>
<evidence type="ECO:0000313" key="10">
    <source>
        <dbReference type="EMBL" id="KAA2211503.1"/>
    </source>
</evidence>
<dbReference type="Gene3D" id="3.40.50.200">
    <property type="entry name" value="Peptidase S8/S53 domain"/>
    <property type="match status" value="1"/>
</dbReference>
<dbReference type="AlphaFoldDB" id="A0A5B2TBQ4"/>
<keyword evidence="3" id="KW-0732">Signal</keyword>
<dbReference type="EMBL" id="VUKA01000024">
    <property type="protein sequence ID" value="KAA2211503.1"/>
    <property type="molecule type" value="Genomic_DNA"/>
</dbReference>
<dbReference type="InterPro" id="IPR022398">
    <property type="entry name" value="Peptidase_S8_His-AS"/>
</dbReference>
<organism evidence="10 11">
    <name type="scientific">Teichococcus oryzae</name>
    <dbReference type="NCBI Taxonomy" id="1608942"/>
    <lineage>
        <taxon>Bacteria</taxon>
        <taxon>Pseudomonadati</taxon>
        <taxon>Pseudomonadota</taxon>
        <taxon>Alphaproteobacteria</taxon>
        <taxon>Acetobacterales</taxon>
        <taxon>Roseomonadaceae</taxon>
        <taxon>Roseomonas</taxon>
    </lineage>
</organism>
<dbReference type="GO" id="GO:0005737">
    <property type="term" value="C:cytoplasm"/>
    <property type="evidence" value="ECO:0007669"/>
    <property type="project" value="UniProtKB-ARBA"/>
</dbReference>
<evidence type="ECO:0000256" key="7">
    <source>
        <dbReference type="PIRSR" id="PIRSR615500-1"/>
    </source>
</evidence>
<dbReference type="InterPro" id="IPR000209">
    <property type="entry name" value="Peptidase_S8/S53_dom"/>
</dbReference>
<dbReference type="Gene3D" id="2.150.10.10">
    <property type="entry name" value="Serralysin-like metalloprotease, C-terminal"/>
    <property type="match status" value="1"/>
</dbReference>
<dbReference type="Pfam" id="PF01483">
    <property type="entry name" value="P_proprotein"/>
    <property type="match status" value="1"/>
</dbReference>
<dbReference type="GO" id="GO:0016020">
    <property type="term" value="C:membrane"/>
    <property type="evidence" value="ECO:0007669"/>
    <property type="project" value="TreeGrafter"/>
</dbReference>
<proteinExistence type="inferred from homology"/>
<dbReference type="InterPro" id="IPR036852">
    <property type="entry name" value="Peptidase_S8/S53_dom_sf"/>
</dbReference>
<dbReference type="GO" id="GO:0016485">
    <property type="term" value="P:protein processing"/>
    <property type="evidence" value="ECO:0007669"/>
    <property type="project" value="TreeGrafter"/>
</dbReference>
<dbReference type="InterPro" id="IPR023828">
    <property type="entry name" value="Peptidase_S8_Ser-AS"/>
</dbReference>
<dbReference type="OrthoDB" id="9816306at2"/>
<keyword evidence="4 8" id="KW-0378">Hydrolase</keyword>
<evidence type="ECO:0000259" key="9">
    <source>
        <dbReference type="PROSITE" id="PS51829"/>
    </source>
</evidence>
<dbReference type="GO" id="GO:0004252">
    <property type="term" value="F:serine-type endopeptidase activity"/>
    <property type="evidence" value="ECO:0007669"/>
    <property type="project" value="UniProtKB-UniRule"/>
</dbReference>
<keyword evidence="2 8" id="KW-0645">Protease</keyword>
<sequence>MTMNATPADPLFRHQWGLLNTGQAYGGPGIDINVLPVWRDYTGAGIRVGVIDSGVQLDHPDLAGRIDPDAVWDAAQDRPGGGPIDPEENHGTAVAGIIAAEANAIGGVGVAPGATLGAYHVGFGADLSFAVRNDQFEIAFRHALADRMDIVNNSWGATVPFAGGIYDEVEDLARQGRHGLGSIVIFANGNSRAEGEDGGLELQHNVPYVINVGAVQNNGVITGYSTPGADLLISAPGGAQTNQAASRPGNGIVTTDRTGADGYNKASGAAGDYTFSFNGTSAATPFVSGVVALMLEANPGLGYRDVQEILAKSARVTDPAATNWTTTASGDWNGGGSRFSRDYGFGMVDAHAAVRLAESYRGREARTAAEMLELESGEALPGPVQLEPFSATSIPFVIGEDVTIEHVQLKVDFETVDSANLLMELISPEGSRIRLLNLAERTRGEPWPEGGFVLATPGFWGEKGGGIWELAVMSVNRDSSVNESLLSAELSVTGAAGHSRREIIYTDDFREMAEASSARQTLAEASGATIVNAAAVTGAVQLDLAQRMLNIGGVAVTIDDATTIGTIHGGDGNDIFRGDGAATVFAPGRGTNITEGGGGADRLKLLHGIADYVELASGPSIILLGASSRDTITGIPTLQFRDGTVVVGEDVLVRSVFYAQQNGDVFAAGLAADAHYDAHGWQEGRDPNAWFSTKAYLANHAWLREAGINPLSYYDAEGWKLGHDPSAAFDSSLYLHFNPDVAAAGMNPLRHWLSVGQAEGRAATPVVDGAALRDGFDPTYYLLANPDVVAAGADPLLHWLQFGWQEQRDPNAYFDSSHYLDNYADVMAAGINPLIHYVLSGWAEGRDPSAGFDTEGYLARYSDVAEAGVNPLLHFLGHGLIEGRSALGEPV</sequence>
<dbReference type="PROSITE" id="PS00136">
    <property type="entry name" value="SUBTILASE_ASP"/>
    <property type="match status" value="1"/>
</dbReference>
<evidence type="ECO:0000256" key="4">
    <source>
        <dbReference type="ARBA" id="ARBA00022801"/>
    </source>
</evidence>
<dbReference type="InterPro" id="IPR008979">
    <property type="entry name" value="Galactose-bd-like_sf"/>
</dbReference>
<evidence type="ECO:0000256" key="2">
    <source>
        <dbReference type="ARBA" id="ARBA00022670"/>
    </source>
</evidence>
<dbReference type="CDD" id="cd04059">
    <property type="entry name" value="Peptidases_S8_Protein_convertases_Kexins_Furin-like"/>
    <property type="match status" value="1"/>
</dbReference>
<protein>
    <submittedName>
        <fullName evidence="10">S8 family serine peptidase</fullName>
    </submittedName>
</protein>
<keyword evidence="6" id="KW-0106">Calcium</keyword>
<dbReference type="PRINTS" id="PR00723">
    <property type="entry name" value="SUBTILISIN"/>
</dbReference>
<feature type="active site" description="Charge relay system" evidence="7 8">
    <location>
        <position position="52"/>
    </location>
</feature>
<dbReference type="PROSITE" id="PS00137">
    <property type="entry name" value="SUBTILASE_HIS"/>
    <property type="match status" value="1"/>
</dbReference>
<dbReference type="PANTHER" id="PTHR42884:SF14">
    <property type="entry name" value="NEUROENDOCRINE CONVERTASE 1"/>
    <property type="match status" value="1"/>
</dbReference>